<dbReference type="EMBL" id="NPDZ01000020">
    <property type="protein sequence ID" value="PJZ71762.1"/>
    <property type="molecule type" value="Genomic_DNA"/>
</dbReference>
<evidence type="ECO:0000313" key="2">
    <source>
        <dbReference type="EMBL" id="PJZ71762.1"/>
    </source>
</evidence>
<evidence type="ECO:0000313" key="4">
    <source>
        <dbReference type="Proteomes" id="UP000231990"/>
    </source>
</evidence>
<evidence type="ECO:0000313" key="3">
    <source>
        <dbReference type="Proteomes" id="UP000231962"/>
    </source>
</evidence>
<dbReference type="Proteomes" id="UP000231962">
    <property type="component" value="Unassembled WGS sequence"/>
</dbReference>
<dbReference type="AlphaFoldDB" id="A0A2M9ZIC6"/>
<keyword evidence="3" id="KW-1185">Reference proteome</keyword>
<dbReference type="NCBIfam" id="TIGR04453">
    <property type="entry name" value="Lepto_8Cys"/>
    <property type="match status" value="1"/>
</dbReference>
<reference evidence="3 4" key="1">
    <citation type="submission" date="2017-07" db="EMBL/GenBank/DDBJ databases">
        <title>Leptospira spp. isolated from tropical soils.</title>
        <authorList>
            <person name="Thibeaux R."/>
            <person name="Iraola G."/>
            <person name="Ferres I."/>
            <person name="Bierque E."/>
            <person name="Girault D."/>
            <person name="Soupe-Gilbert M.-E."/>
            <person name="Picardeau M."/>
            <person name="Goarant C."/>
        </authorList>
    </citation>
    <scope>NUCLEOTIDE SEQUENCE [LARGE SCALE GENOMIC DNA]</scope>
    <source>
        <strain evidence="2 4">FH1-B-B1</strain>
        <strain evidence="1 3">FH1-B-C1</strain>
    </source>
</reference>
<dbReference type="PROSITE" id="PS51257">
    <property type="entry name" value="PROKAR_LIPOPROTEIN"/>
    <property type="match status" value="1"/>
</dbReference>
<proteinExistence type="predicted"/>
<name>A0A2M9ZIC6_9LEPT</name>
<dbReference type="Proteomes" id="UP000231990">
    <property type="component" value="Unassembled WGS sequence"/>
</dbReference>
<protein>
    <submittedName>
        <fullName evidence="2">Cys-rich protein</fullName>
    </submittedName>
</protein>
<accession>A0A2M9ZIC6</accession>
<dbReference type="EMBL" id="NPDY01000029">
    <property type="protein sequence ID" value="PJZ68215.1"/>
    <property type="molecule type" value="Genomic_DNA"/>
</dbReference>
<comment type="caution">
    <text evidence="2">The sequence shown here is derived from an EMBL/GenBank/DDBJ whole genome shotgun (WGS) entry which is preliminary data.</text>
</comment>
<gene>
    <name evidence="1" type="ORF">CH360_17315</name>
    <name evidence="2" type="ORF">CH373_17740</name>
</gene>
<evidence type="ECO:0000313" key="1">
    <source>
        <dbReference type="EMBL" id="PJZ68215.1"/>
    </source>
</evidence>
<organism evidence="2 4">
    <name type="scientific">Leptospira perolatii</name>
    <dbReference type="NCBI Taxonomy" id="2023191"/>
    <lineage>
        <taxon>Bacteria</taxon>
        <taxon>Pseudomonadati</taxon>
        <taxon>Spirochaetota</taxon>
        <taxon>Spirochaetia</taxon>
        <taxon>Leptospirales</taxon>
        <taxon>Leptospiraceae</taxon>
        <taxon>Leptospira</taxon>
    </lineage>
</organism>
<sequence length="99" mass="11371">MKSLIRIFVLLILTLSLFVTISCKDPYQQKCQEICSFFISCVEQDFKAKRNITDSEKSLLRIDCESGCLREQGFAMPCYESEKTCKGFSRCIMESGLMD</sequence>
<dbReference type="InterPro" id="IPR031029">
    <property type="entry name" value="Lepto_8Cys"/>
</dbReference>
<dbReference type="OrthoDB" id="332344at2"/>
<dbReference type="RefSeq" id="WP_100715363.1">
    <property type="nucleotide sequence ID" value="NZ_NPDY01000029.1"/>
</dbReference>